<dbReference type="CDD" id="cd04301">
    <property type="entry name" value="NAT_SF"/>
    <property type="match status" value="1"/>
</dbReference>
<comment type="caution">
    <text evidence="4">The sequence shown here is derived from an EMBL/GenBank/DDBJ whole genome shotgun (WGS) entry which is preliminary data.</text>
</comment>
<accession>A0ABD5LD01</accession>
<evidence type="ECO:0000313" key="6">
    <source>
        <dbReference type="Proteomes" id="UP001438189"/>
    </source>
</evidence>
<proteinExistence type="predicted"/>
<reference evidence="4 6" key="2">
    <citation type="submission" date="2024-06" db="EMBL/GenBank/DDBJ databases">
        <title>Genome sequencing of Agrobacterium spp. from tobacco in Serbia.</title>
        <authorList>
            <person name="Ilicic R.J."/>
            <person name="Studholme D.J."/>
            <person name="Jelusic A."/>
            <person name="Barac G."/>
            <person name="Bagi F."/>
            <person name="Popovic Milovanovic T."/>
        </authorList>
    </citation>
    <scope>NUCLEOTIDE SEQUENCE [LARGE SCALE GENOMIC DNA]</scope>
    <source>
        <strain evidence="4 6">DA1</strain>
    </source>
</reference>
<sequence length="161" mass="18510">MEDQRVTLRRVTPTDVDDVAAIFRTSRRHFLPYLPDLHSFEEDKDYFSNVVFKENEVWVAEENDVLVGFCAFRKEWLDHLYFLPARVSKNLGATLLDRAKQEQPLLQLWVFQQNTRPQAFTSVMGSARCGKRMGPPARKSCRMRSTNGAGKPSDWGQGKSA</sequence>
<feature type="region of interest" description="Disordered" evidence="1">
    <location>
        <begin position="130"/>
        <end position="161"/>
    </location>
</feature>
<evidence type="ECO:0000313" key="5">
    <source>
        <dbReference type="Proteomes" id="UP000534590"/>
    </source>
</evidence>
<gene>
    <name evidence="4" type="ORF">ABVB70_05200</name>
    <name evidence="3" type="ORF">GGE40_002316</name>
</gene>
<evidence type="ECO:0000313" key="4">
    <source>
        <dbReference type="EMBL" id="MES4989719.1"/>
    </source>
</evidence>
<dbReference type="InterPro" id="IPR000182">
    <property type="entry name" value="GNAT_dom"/>
</dbReference>
<dbReference type="Proteomes" id="UP001438189">
    <property type="component" value="Unassembled WGS sequence"/>
</dbReference>
<dbReference type="SUPFAM" id="SSF55729">
    <property type="entry name" value="Acyl-CoA N-acyltransferases (Nat)"/>
    <property type="match status" value="1"/>
</dbReference>
<dbReference type="PROSITE" id="PS51186">
    <property type="entry name" value="GNAT"/>
    <property type="match status" value="1"/>
</dbReference>
<dbReference type="GeneID" id="92924623"/>
<dbReference type="InterPro" id="IPR016181">
    <property type="entry name" value="Acyl_CoA_acyltransferase"/>
</dbReference>
<dbReference type="Proteomes" id="UP000534590">
    <property type="component" value="Unassembled WGS sequence"/>
</dbReference>
<keyword evidence="5" id="KW-1185">Reference proteome</keyword>
<evidence type="ECO:0000313" key="3">
    <source>
        <dbReference type="EMBL" id="MBB4490536.1"/>
    </source>
</evidence>
<dbReference type="EMBL" id="JACIHP010000001">
    <property type="protein sequence ID" value="MBB4490536.1"/>
    <property type="molecule type" value="Genomic_DNA"/>
</dbReference>
<dbReference type="RefSeq" id="WP_202907378.1">
    <property type="nucleotide sequence ID" value="NZ_JAAQPQ010000003.1"/>
</dbReference>
<feature type="domain" description="N-acetyltransferase" evidence="2">
    <location>
        <begin position="6"/>
        <end position="148"/>
    </location>
</feature>
<dbReference type="Pfam" id="PF00583">
    <property type="entry name" value="Acetyltransf_1"/>
    <property type="match status" value="1"/>
</dbReference>
<reference evidence="3 5" key="1">
    <citation type="submission" date="2020-08" db="EMBL/GenBank/DDBJ databases">
        <title>Genomic Encyclopedia of Type Strains, Phase IV (KMG-V): Genome sequencing to study the core and pangenomes of soil and plant-associated prokaryotes.</title>
        <authorList>
            <person name="Whitman W."/>
        </authorList>
    </citation>
    <scope>NUCLEOTIDE SEQUENCE [LARGE SCALE GENOMIC DNA]</scope>
    <source>
        <strain evidence="3 5">SEMIA 461</strain>
    </source>
</reference>
<evidence type="ECO:0000256" key="1">
    <source>
        <dbReference type="SAM" id="MobiDB-lite"/>
    </source>
</evidence>
<dbReference type="Gene3D" id="3.40.630.30">
    <property type="match status" value="1"/>
</dbReference>
<evidence type="ECO:0000259" key="2">
    <source>
        <dbReference type="PROSITE" id="PS51186"/>
    </source>
</evidence>
<dbReference type="AlphaFoldDB" id="A0ABD5LD01"/>
<protein>
    <submittedName>
        <fullName evidence="4">GNAT family N-acetyltransferase</fullName>
    </submittedName>
</protein>
<dbReference type="EMBL" id="JBETME010000001">
    <property type="protein sequence ID" value="MES4989719.1"/>
    <property type="molecule type" value="Genomic_DNA"/>
</dbReference>
<name>A0ABD5LD01_AGRRD</name>
<organism evidence="4 6">
    <name type="scientific">Agrobacterium radiobacter</name>
    <dbReference type="NCBI Taxonomy" id="362"/>
    <lineage>
        <taxon>Bacteria</taxon>
        <taxon>Pseudomonadati</taxon>
        <taxon>Pseudomonadota</taxon>
        <taxon>Alphaproteobacteria</taxon>
        <taxon>Hyphomicrobiales</taxon>
        <taxon>Rhizobiaceae</taxon>
        <taxon>Rhizobium/Agrobacterium group</taxon>
        <taxon>Agrobacterium</taxon>
        <taxon>Agrobacterium tumefaciens complex</taxon>
    </lineage>
</organism>